<accession>A0A6C0ICW1</accession>
<keyword evidence="2" id="KW-0812">Transmembrane</keyword>
<feature type="compositionally biased region" description="Basic residues" evidence="1">
    <location>
        <begin position="742"/>
        <end position="784"/>
    </location>
</feature>
<sequence>MNSNEISNMTLINNLLKEPNAFISNMCNLYYECEKNKRNIIDVANDDDDANVVNLQISNCISLVGIQKYVLLEVTLYLVSLITINNSIKLLQEYNITIKTEQQPETNPNVEELIGGGINTSTILKSFVFLFLILSLIGGNEISDLIAGPIQEYKVNIGFGTTLDTTSPEEMMEYSKLFENNPNLGSPLKTIMSANLTEQFKQKYQQTLSKTRPITFGSLLTYVMDGDEKFEDYLREETNNGFNTYVLSANSALKKMCDNFIGKTTDELPLNLGDYFIKQLEDAEPEIETIFEENVAKITEEKEQGMIAVQEDKMNQPLIEPTMYETATSVFSSLNAYDYFFSVSTTEVVSTNGVSKLSPETKQELIEKIKENVAAELVEVKPEIAKQAVQQKATSIMQDIQAKQKSNLQKMNRKSYLNAVCTTAFGEPPSLSFDNDVLTFTSYPQSRTHIEILLRNILTWGDEVMEKTSGINQDKIRSLMEKSQAISALLTNYDLDIINTLTKGHKTTSNIQDFLTNIFSIFEKVKQNALHASLDFPITAQDNEKLMKQQQELHDSEMKQKQFETGLTQEDTKVSRESWNAFNENVGTKVAGVTETGTSVVENIVNPLLNASGDILVNGINVGGFVLNAGMSQILHTALSILLISSILAIPTIFYIAIRTGYISAYFKKRAVVKSDSTTTVPTPQIEEQTETTRLEPVSSTSNPMIKNQTRNISFFLKQQEEGEEYDPYHDYTIQITSGGKGRGRRRRYTTKTHKKSKTRKNKSKNVKKTVKRHRKAKKTMRTK</sequence>
<evidence type="ECO:0000256" key="2">
    <source>
        <dbReference type="SAM" id="Phobius"/>
    </source>
</evidence>
<dbReference type="EMBL" id="MN740161">
    <property type="protein sequence ID" value="QHT90908.1"/>
    <property type="molecule type" value="Genomic_DNA"/>
</dbReference>
<protein>
    <submittedName>
        <fullName evidence="3">Uncharacterized protein</fullName>
    </submittedName>
</protein>
<dbReference type="AlphaFoldDB" id="A0A6C0ICW1"/>
<evidence type="ECO:0000256" key="1">
    <source>
        <dbReference type="SAM" id="MobiDB-lite"/>
    </source>
</evidence>
<evidence type="ECO:0000313" key="3">
    <source>
        <dbReference type="EMBL" id="QHT90908.1"/>
    </source>
</evidence>
<keyword evidence="2" id="KW-0472">Membrane</keyword>
<organism evidence="3">
    <name type="scientific">viral metagenome</name>
    <dbReference type="NCBI Taxonomy" id="1070528"/>
    <lineage>
        <taxon>unclassified sequences</taxon>
        <taxon>metagenomes</taxon>
        <taxon>organismal metagenomes</taxon>
    </lineage>
</organism>
<keyword evidence="2" id="KW-1133">Transmembrane helix</keyword>
<feature type="transmembrane region" description="Helical" evidence="2">
    <location>
        <begin position="634"/>
        <end position="658"/>
    </location>
</feature>
<proteinExistence type="predicted"/>
<feature type="region of interest" description="Disordered" evidence="1">
    <location>
        <begin position="683"/>
        <end position="704"/>
    </location>
</feature>
<feature type="region of interest" description="Disordered" evidence="1">
    <location>
        <begin position="735"/>
        <end position="784"/>
    </location>
</feature>
<reference evidence="3" key="1">
    <citation type="journal article" date="2020" name="Nature">
        <title>Giant virus diversity and host interactions through global metagenomics.</title>
        <authorList>
            <person name="Schulz F."/>
            <person name="Roux S."/>
            <person name="Paez-Espino D."/>
            <person name="Jungbluth S."/>
            <person name="Walsh D.A."/>
            <person name="Denef V.J."/>
            <person name="McMahon K.D."/>
            <person name="Konstantinidis K.T."/>
            <person name="Eloe-Fadrosh E.A."/>
            <person name="Kyrpides N.C."/>
            <person name="Woyke T."/>
        </authorList>
    </citation>
    <scope>NUCLEOTIDE SEQUENCE</scope>
    <source>
        <strain evidence="3">GVMAG-M-3300023184-72</strain>
    </source>
</reference>
<name>A0A6C0ICW1_9ZZZZ</name>